<evidence type="ECO:0000313" key="2">
    <source>
        <dbReference type="EMBL" id="EFO85400.1"/>
    </source>
</evidence>
<dbReference type="InParanoid" id="E3N472"/>
<dbReference type="EMBL" id="DS268524">
    <property type="protein sequence ID" value="EFO85400.1"/>
    <property type="molecule type" value="Genomic_DNA"/>
</dbReference>
<name>E3N472_CAERE</name>
<reference evidence="2" key="1">
    <citation type="submission" date="2007-07" db="EMBL/GenBank/DDBJ databases">
        <title>PCAP assembly of the Caenorhabditis remanei genome.</title>
        <authorList>
            <consortium name="The Caenorhabditis remanei Sequencing Consortium"/>
            <person name="Wilson R.K."/>
        </authorList>
    </citation>
    <scope>NUCLEOTIDE SEQUENCE [LARGE SCALE GENOMIC DNA]</scope>
    <source>
        <strain evidence="2">PB4641</strain>
    </source>
</reference>
<gene>
    <name evidence="2" type="ORF">CRE_23662</name>
</gene>
<sequence length="168" mass="19765">MTIRMFINLPRIGSLGPTIKAEILREFGENVQGNLFNPGQVTFRLQETFMDFEGFPDLGGSVESQDEQVTNRGVQNTPNFDFGNIWVEIPPENWRIMRRKMERTKTMRILPQKKKKEEKDDKDDDGEDDEDSESEMEVDDDLEEQNQEFRNDWNLIILLTRNVLSKMF</sequence>
<feature type="region of interest" description="Disordered" evidence="1">
    <location>
        <begin position="106"/>
        <end position="146"/>
    </location>
</feature>
<evidence type="ECO:0000313" key="3">
    <source>
        <dbReference type="Proteomes" id="UP000008281"/>
    </source>
</evidence>
<feature type="compositionally biased region" description="Acidic residues" evidence="1">
    <location>
        <begin position="120"/>
        <end position="146"/>
    </location>
</feature>
<keyword evidence="3" id="KW-1185">Reference proteome</keyword>
<evidence type="ECO:0000256" key="1">
    <source>
        <dbReference type="SAM" id="MobiDB-lite"/>
    </source>
</evidence>
<accession>E3N472</accession>
<organism evidence="3">
    <name type="scientific">Caenorhabditis remanei</name>
    <name type="common">Caenorhabditis vulgaris</name>
    <dbReference type="NCBI Taxonomy" id="31234"/>
    <lineage>
        <taxon>Eukaryota</taxon>
        <taxon>Metazoa</taxon>
        <taxon>Ecdysozoa</taxon>
        <taxon>Nematoda</taxon>
        <taxon>Chromadorea</taxon>
        <taxon>Rhabditida</taxon>
        <taxon>Rhabditina</taxon>
        <taxon>Rhabditomorpha</taxon>
        <taxon>Rhabditoidea</taxon>
        <taxon>Rhabditidae</taxon>
        <taxon>Peloderinae</taxon>
        <taxon>Caenorhabditis</taxon>
    </lineage>
</organism>
<dbReference type="Proteomes" id="UP000008281">
    <property type="component" value="Unassembled WGS sequence"/>
</dbReference>
<dbReference type="HOGENOM" id="CLU_1588034_0_0_1"/>
<proteinExistence type="predicted"/>
<protein>
    <submittedName>
        <fullName evidence="2">Uncharacterized protein</fullName>
    </submittedName>
</protein>
<dbReference type="AlphaFoldDB" id="E3N472"/>